<dbReference type="AlphaFoldDB" id="A0A443JEA8"/>
<name>A0A443JEA8_9MICO</name>
<keyword evidence="2" id="KW-0812">Transmembrane</keyword>
<organism evidence="4 5">
    <name type="scientific">Microbacterium enclense</name>
    <dbReference type="NCBI Taxonomy" id="993073"/>
    <lineage>
        <taxon>Bacteria</taxon>
        <taxon>Bacillati</taxon>
        <taxon>Actinomycetota</taxon>
        <taxon>Actinomycetes</taxon>
        <taxon>Micrococcales</taxon>
        <taxon>Microbacteriaceae</taxon>
        <taxon>Microbacterium</taxon>
    </lineage>
</organism>
<dbReference type="RefSeq" id="WP_128217825.1">
    <property type="nucleotide sequence ID" value="NZ_RBZY01000028.1"/>
</dbReference>
<reference evidence="4 5" key="1">
    <citation type="journal article" date="2018" name="Front. Microbiol.">
        <title>Novel Insights Into Bacterial Dimethylsulfoniopropionate Catabolism in the East China Sea.</title>
        <authorList>
            <person name="Liu J."/>
            <person name="Liu J."/>
            <person name="Zhang S.H."/>
            <person name="Liang J."/>
            <person name="Lin H."/>
            <person name="Song D."/>
            <person name="Yang G.P."/>
            <person name="Todd J.D."/>
            <person name="Zhang X.H."/>
        </authorList>
    </citation>
    <scope>NUCLEOTIDE SEQUENCE [LARGE SCALE GENOMIC DNA]</scope>
    <source>
        <strain evidence="4 5">ZYFD042</strain>
    </source>
</reference>
<gene>
    <name evidence="4" type="ORF">D8Y23_09070</name>
</gene>
<evidence type="ECO:0000256" key="1">
    <source>
        <dbReference type="SAM" id="MobiDB-lite"/>
    </source>
</evidence>
<dbReference type="InterPro" id="IPR058488">
    <property type="entry name" value="DUF8175"/>
</dbReference>
<protein>
    <recommendedName>
        <fullName evidence="3">DUF8175 domain-containing protein</fullName>
    </recommendedName>
</protein>
<accession>A0A443JEA8</accession>
<comment type="caution">
    <text evidence="4">The sequence shown here is derived from an EMBL/GenBank/DDBJ whole genome shotgun (WGS) entry which is preliminary data.</text>
</comment>
<keyword evidence="2" id="KW-1133">Transmembrane helix</keyword>
<dbReference type="Proteomes" id="UP000285970">
    <property type="component" value="Unassembled WGS sequence"/>
</dbReference>
<feature type="region of interest" description="Disordered" evidence="1">
    <location>
        <begin position="45"/>
        <end position="72"/>
    </location>
</feature>
<feature type="domain" description="DUF8175" evidence="3">
    <location>
        <begin position="57"/>
        <end position="245"/>
    </location>
</feature>
<sequence length="250" mass="25995">MAEDDDTQQSPFARPGFIIGAVVVAALIVAGIFLTVLNLNREPDAAPPAPDPSSSATTSTAPSPTASGGTGGASVCGLEGQVLSGTVTTAPAATWAYQDVYAYPESATYGPGATAPQGYRYCFQRSPEGSVFAAANMTVGLLGDVNTRSTLAEYALTSGTYRSQLLSEVGSSSSDVRASIAGFRLLSYDGDSARVDVAFRGSTDGQAVNGSVVFDLTWWQGDWKINADNAQPLRISQLPDLSGYIAWRES</sequence>
<dbReference type="OrthoDB" id="4428031at2"/>
<dbReference type="EMBL" id="RBZY01000028">
    <property type="protein sequence ID" value="RWR18663.1"/>
    <property type="molecule type" value="Genomic_DNA"/>
</dbReference>
<evidence type="ECO:0000256" key="2">
    <source>
        <dbReference type="SAM" id="Phobius"/>
    </source>
</evidence>
<proteinExistence type="predicted"/>
<evidence type="ECO:0000259" key="3">
    <source>
        <dbReference type="Pfam" id="PF26526"/>
    </source>
</evidence>
<feature type="compositionally biased region" description="Low complexity" evidence="1">
    <location>
        <begin position="52"/>
        <end position="67"/>
    </location>
</feature>
<evidence type="ECO:0000313" key="5">
    <source>
        <dbReference type="Proteomes" id="UP000285970"/>
    </source>
</evidence>
<dbReference type="Pfam" id="PF26526">
    <property type="entry name" value="DUF8175"/>
    <property type="match status" value="1"/>
</dbReference>
<keyword evidence="2" id="KW-0472">Membrane</keyword>
<evidence type="ECO:0000313" key="4">
    <source>
        <dbReference type="EMBL" id="RWR18663.1"/>
    </source>
</evidence>
<feature type="transmembrane region" description="Helical" evidence="2">
    <location>
        <begin position="12"/>
        <end position="37"/>
    </location>
</feature>